<dbReference type="InterPro" id="IPR020843">
    <property type="entry name" value="ER"/>
</dbReference>
<dbReference type="SUPFAM" id="SSF51735">
    <property type="entry name" value="NAD(P)-binding Rossmann-fold domains"/>
    <property type="match status" value="1"/>
</dbReference>
<dbReference type="Gene3D" id="3.40.50.720">
    <property type="entry name" value="NAD(P)-binding Rossmann-like Domain"/>
    <property type="match status" value="1"/>
</dbReference>
<dbReference type="InterPro" id="IPR013154">
    <property type="entry name" value="ADH-like_N"/>
</dbReference>
<dbReference type="VEuPathDB" id="TriTrypDB:LpyrH10_22_0880"/>
<dbReference type="GO" id="GO:0016491">
    <property type="term" value="F:oxidoreductase activity"/>
    <property type="evidence" value="ECO:0007669"/>
    <property type="project" value="InterPro"/>
</dbReference>
<protein>
    <submittedName>
        <fullName evidence="2">Zinc binding dehydrogenase-like protein</fullName>
    </submittedName>
</protein>
<dbReference type="Proteomes" id="UP000037923">
    <property type="component" value="Unassembled WGS sequence"/>
</dbReference>
<dbReference type="Pfam" id="PF08240">
    <property type="entry name" value="ADH_N"/>
    <property type="match status" value="1"/>
</dbReference>
<evidence type="ECO:0000313" key="3">
    <source>
        <dbReference type="Proteomes" id="UP000037923"/>
    </source>
</evidence>
<accession>A0A0N0DSI2</accession>
<gene>
    <name evidence="2" type="ORF">ABB37_08128</name>
</gene>
<reference evidence="2 3" key="1">
    <citation type="submission" date="2015-07" db="EMBL/GenBank/DDBJ databases">
        <title>High-quality genome of monoxenous trypanosomatid Leptomonas pyrrhocoris.</title>
        <authorList>
            <person name="Flegontov P."/>
            <person name="Butenko A."/>
            <person name="Firsov S."/>
            <person name="Vlcek C."/>
            <person name="Logacheva M.D."/>
            <person name="Field M."/>
            <person name="Filatov D."/>
            <person name="Flegontova O."/>
            <person name="Gerasimov E."/>
            <person name="Jackson A.P."/>
            <person name="Kelly S."/>
            <person name="Opperdoes F."/>
            <person name="O'Reilly A."/>
            <person name="Votypka J."/>
            <person name="Yurchenko V."/>
            <person name="Lukes J."/>
        </authorList>
    </citation>
    <scope>NUCLEOTIDE SEQUENCE [LARGE SCALE GENOMIC DNA]</scope>
    <source>
        <strain evidence="2">H10</strain>
    </source>
</reference>
<dbReference type="InterPro" id="IPR052733">
    <property type="entry name" value="Chloroplast_QOR"/>
</dbReference>
<organism evidence="2 3">
    <name type="scientific">Leptomonas pyrrhocoris</name>
    <name type="common">Firebug parasite</name>
    <dbReference type="NCBI Taxonomy" id="157538"/>
    <lineage>
        <taxon>Eukaryota</taxon>
        <taxon>Discoba</taxon>
        <taxon>Euglenozoa</taxon>
        <taxon>Kinetoplastea</taxon>
        <taxon>Metakinetoplastina</taxon>
        <taxon>Trypanosomatida</taxon>
        <taxon>Trypanosomatidae</taxon>
        <taxon>Leishmaniinae</taxon>
        <taxon>Leptomonas</taxon>
    </lineage>
</organism>
<feature type="domain" description="Enoyl reductase (ER)" evidence="1">
    <location>
        <begin position="27"/>
        <end position="366"/>
    </location>
</feature>
<name>A0A0N0DSI2_LEPPY</name>
<dbReference type="AlphaFoldDB" id="A0A0N0DSI2"/>
<dbReference type="Gene3D" id="3.90.180.10">
    <property type="entry name" value="Medium-chain alcohol dehydrogenases, catalytic domain"/>
    <property type="match status" value="1"/>
</dbReference>
<sequence>MSNGSNAHPVALQCKGWAVEEPAQEWSKDVMSLTDVTMPAPGPTQVRIKVHAAGINPVDWKRTMFPASGAGPGVAGHGLNGYKGMHHKPPHYPYPYIVGVDGAGEIESVGAKVTGLKVGDRVMFHSSLLDPFAGSLCEYAVLEGAVVSPIPSDGPKPISYVEAAAIPCATWTVYIALFDKLRIERGRSIFIDGASGGVGNSAVQLARNAGLYVFASCSPSNAEYVKGLGADVVLDYHEGSKMVDQILEATEGRGVDYYFAITNTDNAEEYTDALHFGGAVCLISGVLIPSSDVLFRRQLSVHYAFLNGLHGHPMTRPQLRIIGDQVSELYQKGAFTLQVEVLPFAEAATAMDRCATGKIGKGKLVVQVASP</sequence>
<dbReference type="InterPro" id="IPR036291">
    <property type="entry name" value="NAD(P)-bd_dom_sf"/>
</dbReference>
<dbReference type="SUPFAM" id="SSF50129">
    <property type="entry name" value="GroES-like"/>
    <property type="match status" value="1"/>
</dbReference>
<evidence type="ECO:0000313" key="2">
    <source>
        <dbReference type="EMBL" id="KPA75972.1"/>
    </source>
</evidence>
<dbReference type="RefSeq" id="XP_015654411.1">
    <property type="nucleotide sequence ID" value="XM_015807016.1"/>
</dbReference>
<keyword evidence="3" id="KW-1185">Reference proteome</keyword>
<dbReference type="GeneID" id="26908413"/>
<dbReference type="InterPro" id="IPR011032">
    <property type="entry name" value="GroES-like_sf"/>
</dbReference>
<dbReference type="Pfam" id="PF00107">
    <property type="entry name" value="ADH_zinc_N"/>
    <property type="match status" value="1"/>
</dbReference>
<proteinExistence type="predicted"/>
<dbReference type="OMA" id="CGRIACL"/>
<dbReference type="PANTHER" id="PTHR44013">
    <property type="entry name" value="ZINC-TYPE ALCOHOL DEHYDROGENASE-LIKE PROTEIN C16A3.02C"/>
    <property type="match status" value="1"/>
</dbReference>
<dbReference type="EMBL" id="LGTL01000022">
    <property type="protein sequence ID" value="KPA75972.1"/>
    <property type="molecule type" value="Genomic_DNA"/>
</dbReference>
<dbReference type="SMART" id="SM00829">
    <property type="entry name" value="PKS_ER"/>
    <property type="match status" value="1"/>
</dbReference>
<dbReference type="OrthoDB" id="9992527at2759"/>
<dbReference type="PANTHER" id="PTHR44013:SF1">
    <property type="entry name" value="ZINC-TYPE ALCOHOL DEHYDROGENASE-LIKE PROTEIN C16A3.02C"/>
    <property type="match status" value="1"/>
</dbReference>
<dbReference type="InterPro" id="IPR013149">
    <property type="entry name" value="ADH-like_C"/>
</dbReference>
<evidence type="ECO:0000259" key="1">
    <source>
        <dbReference type="SMART" id="SM00829"/>
    </source>
</evidence>
<comment type="caution">
    <text evidence="2">The sequence shown here is derived from an EMBL/GenBank/DDBJ whole genome shotgun (WGS) entry which is preliminary data.</text>
</comment>
<dbReference type="CDD" id="cd08271">
    <property type="entry name" value="MDR5"/>
    <property type="match status" value="1"/>
</dbReference>